<dbReference type="RefSeq" id="WP_052454323.1">
    <property type="nucleotide sequence ID" value="NZ_CP009313.1"/>
</dbReference>
<feature type="compositionally biased region" description="Basic and acidic residues" evidence="1">
    <location>
        <begin position="122"/>
        <end position="133"/>
    </location>
</feature>
<keyword evidence="2" id="KW-0812">Transmembrane</keyword>
<dbReference type="Proteomes" id="UP000325763">
    <property type="component" value="Chromosome"/>
</dbReference>
<accession>A0A5P2WC56</accession>
<keyword evidence="2" id="KW-1133">Transmembrane helix</keyword>
<organism evidence="3 4">
    <name type="scientific">Streptomyces nodosus</name>
    <dbReference type="NCBI Taxonomy" id="40318"/>
    <lineage>
        <taxon>Bacteria</taxon>
        <taxon>Bacillati</taxon>
        <taxon>Actinomycetota</taxon>
        <taxon>Actinomycetes</taxon>
        <taxon>Kitasatosporales</taxon>
        <taxon>Streptomycetaceae</taxon>
        <taxon>Streptomyces</taxon>
    </lineage>
</organism>
<feature type="region of interest" description="Disordered" evidence="1">
    <location>
        <begin position="2130"/>
        <end position="2160"/>
    </location>
</feature>
<evidence type="ECO:0000256" key="1">
    <source>
        <dbReference type="SAM" id="MobiDB-lite"/>
    </source>
</evidence>
<proteinExistence type="predicted"/>
<name>A0A5P2WC56_9ACTN</name>
<sequence length="2772" mass="289870">MARPGDWNALGLDSDPTPGDPDRVDALILSQDDLISLADTIDAGLTDIKNTTDGAFVGETADALRKVIDNDLRNYVSTFRQAHQDAQSALRTYVGVMREQQQRADEALNAAAALAEDDEEGRETHKATAEDARSTLSDAAGTAASALRRAAESIASPVDECEEFWKALGWLALILVIPAMIVGGPLALFTIGLNVALLIKTAVDFSQGKASVTDLVLSILGVIAPTTKGIRLGTLWKGLKSIGVAGLKGGKELLLGGPNALGLFGRLTFGLDNTIKVTGVWMKGIHGLEGVRFTAGFKFMPGVKGFTMGSESIATSFRFVPAAAELTVINLMGAKTFFGLRSLMTGLNGLKGLGSAVGSGMLNSVRGLNGLRLFLPVAGDELGHGLAFALKVGVIDRGIFGMYRYGAFAGGHFLGAGSKISGGVAAGLDIARAGEGLGSLSSLHLSQFVPNSPGSGLGAGVGTLRTLSMSDSIGTVALGDFHGISSLSSSTPGIGARLVDLPTPGGLSGMDGIHLPQLGPVTSVSTPGLNGLNVPSVPAAGHGVGSVTVQQIGVPHLNTPGSGVTRIEMPSLGGEALATPAVHTPSVGAVHVPSAGLADMPSPGQINVPSLGSVAHGPTVTRIDTPGMGARLSDLPAIGGMPRVDVPPVARVEAPAAGASSTGITVPSVGRVDVPGVSSATGGITAPSPGRVDVPGVGTSVNGITTPSVGHVDVPGGNSSANGITTPSVGQVHVPGAGGSGIGIDVPAPSRVEVPSVGQVDLPAIDVHQAESPAVAAPHLETAAPHAGAVHAPAVPVAQVDAPSVHAAAIQPPALSTTGLDASAPVTGRLDTPAVPPAVSVSHITPTPAPTPATTGGLAAPGPGALVADPFKLGRVDLAILAHQTIEVRMMQVGGLNFEHTFAQIDPSLPGVRVEVHIGNGPHGTNLTVHNPQGVPGVTAVHEVVGGQDVLRVERGLPGGGTDRWNYALQAPDYPRLGDVQHLPAGASDDIELMPTAPRADTAPVPAVSGAPALVGPSNAVPAPVPGPALVPAPAVHSRVLDLPGTGGHSIEIRFGETPGRIVDVRQVVPDGGTPVVHPRVTTDAHGAQIVNVRQPVNAVEVRSLDFAVDPNGLRPLGEERLITLQDGTHSGATVGIDPGSGAVRHVEGTAVPGGPLGLHGGELVLPTPGGFQLYDPATGLGTRAGTRLTGGGAADGLFVLPAHDGRTFQITDAGARVHGTVTVTPVQDVLHVHSPRNGQGVVDVHTADGRFSHTALDVQDSAYVNLANHHLVDAAGNDIPGATVRPQPHGYRIDDGTHHLVADAQGVHTHDVVTLQGTGDLVHLDRNTGIPMRLDADGHPRGPITRVGDELHVPGPPHHTTVHDLGGAHTHDLLDLHGGPFDHRTLHVDLDGTGALGDARVVRQHDGSFRIQEDGHHAVVDADGRYTHEVVPLQGTQDLVHLPVGGGAPLRVNADGIAQGPVTRVGTEFHVPAGGNRTTVYDGRGVHTDNLLTVQDGLYRGRDIRLGADGATPRLDGARVVPGADGFRVQGPHGHVTLDAQGGQTGHVVALAGTDHLVHVPTTGGGAPTLHAADGAPVPHHTLTSRADGTLVVDGPGGIRVHGNDGTLLHTLTPLADGTAVRLHPGGGLELLDGDLARVADNTVTARPGGGFRVTTANGEVRLHGAGGGLEHTITPPADGAHIFHVTDAQGAHQFDMVQLSDSVGTRFVRTDTHALLDGDLTAVPPAGHGTFARDPGGGYRFDHTTGPRSGEFTVYDVHGKLTEQRINVIDKGVPKPNEHLLVTHPADGSKPTWQRVTLDGAGQAVAQHGARHWYDFGTVETKGLGNGRVKLLSGSGVEVMERRPLPNGHSVDAYHSTAGVGTFGRLNQRGVWTEFDANGGVARVGTRHWGESGRSWFDVTTSKGVDTRVRHFQENPDGGHVLANLDRHPFAQSLATTDWTRFDAEFKEIAHGTRSWGPGRGYTDTMVHPHSGDSVVAHEKWGRFTLSTHDVRRYHQLEIGADGVPKKDFTSWSAHGKENGRGLTLKNGDFLESRRFAEQRPPVAFRWLASGDYRAVNFDNVPWLAKDSKLQIHHWTQTSADGKTVTQGVRFVSQNGAITDIARDGEILRDTRKLLGGDTVTAGDVKLPDGVGHRDGHLPWSQGEGRPQGHRTFDRTDFADLPGVDTRRIRWQDKVTDDLADGDWYTPDAGKQWNVVRVGLDDGTVIDYRPAPGPDARTGHAGAGDWTHYDHHGLVVARQDTWPEPHTGGGLPVQVTTTDMLRGGELRWHDSLGNDGVRKLNFNRGDMTRWGWDRESYQDFLGDRLIREHHLFKDGTTVDAWAVRGPGGRETWHWNKTGADGEIKAFGTGPADRVRHWFDADGNGLMRWEPGARWEDHLAGQGNLKIQEIPAKPAGAGWFTDAPHRVREYLPDPGGTHNPHVFKEYENGLELGRKVELSDGTFLESEDWHKQWRRFGADGVTMIDERTIPGYVWHTDTDTFGRTNVSLIGRETNFTGAFNEYRGYSRMLREVNRWEWGATANGVSTTTPFLGRVATALAVEFVQEWVLDFTMNLIVSGIVSAVNGTPFTPKDVARAAFGATVGASVKGTFSAGHFAAHRGGPWKTGLSQIDQGNPFTRRPNDDSWAAEFAGNEKVTRWRSGTYDFGVGLVSGAVSGFVGGAASSAIFGVKDKDGHVHHLSGSDALLAGALGAAGSLAGALTTGLGRTMIIQNLGGRWYHRQGFFDIFAVGGLGKLVDKIFSNLFLSGAIVKSAQPGYYQGSGEAPGANGGQ</sequence>
<evidence type="ECO:0000313" key="3">
    <source>
        <dbReference type="EMBL" id="QEV41876.1"/>
    </source>
</evidence>
<gene>
    <name evidence="3" type="ORF">CP978_27900</name>
</gene>
<dbReference type="OrthoDB" id="4333945at2"/>
<keyword evidence="2" id="KW-0472">Membrane</keyword>
<reference evidence="3 4" key="1">
    <citation type="submission" date="2017-09" db="EMBL/GenBank/DDBJ databases">
        <title>Streptomyces genome completion.</title>
        <authorList>
            <person name="Lee N."/>
            <person name="Cho B.-K."/>
        </authorList>
    </citation>
    <scope>NUCLEOTIDE SEQUENCE [LARGE SCALE GENOMIC DNA]</scope>
    <source>
        <strain evidence="3 4">ATCC 14899</strain>
    </source>
</reference>
<dbReference type="EMBL" id="CP023747">
    <property type="protein sequence ID" value="QEV41876.1"/>
    <property type="molecule type" value="Genomic_DNA"/>
</dbReference>
<evidence type="ECO:0000313" key="4">
    <source>
        <dbReference type="Proteomes" id="UP000325763"/>
    </source>
</evidence>
<dbReference type="KEGG" id="snq:CP978_27900"/>
<feature type="region of interest" description="Disordered" evidence="1">
    <location>
        <begin position="114"/>
        <end position="137"/>
    </location>
</feature>
<feature type="transmembrane region" description="Helical" evidence="2">
    <location>
        <begin position="170"/>
        <end position="199"/>
    </location>
</feature>
<evidence type="ECO:0000256" key="2">
    <source>
        <dbReference type="SAM" id="Phobius"/>
    </source>
</evidence>
<protein>
    <submittedName>
        <fullName evidence="3">Uncharacterized protein</fullName>
    </submittedName>
</protein>